<proteinExistence type="predicted"/>
<organism evidence="1 2">
    <name type="scientific">Anaerococcus octavius</name>
    <dbReference type="NCBI Taxonomy" id="54007"/>
    <lineage>
        <taxon>Bacteria</taxon>
        <taxon>Bacillati</taxon>
        <taxon>Bacillota</taxon>
        <taxon>Tissierellia</taxon>
        <taxon>Tissierellales</taxon>
        <taxon>Peptoniphilaceae</taxon>
        <taxon>Anaerococcus</taxon>
    </lineage>
</organism>
<dbReference type="AlphaFoldDB" id="A0A2I1MAP7"/>
<dbReference type="Proteomes" id="UP000234335">
    <property type="component" value="Unassembled WGS sequence"/>
</dbReference>
<dbReference type="Gene3D" id="3.40.30.10">
    <property type="entry name" value="Glutaredoxin"/>
    <property type="match status" value="1"/>
</dbReference>
<accession>A0A2I1MAP7</accession>
<dbReference type="RefSeq" id="WP_101539346.1">
    <property type="nucleotide sequence ID" value="NZ_PKGS01000001.1"/>
</dbReference>
<evidence type="ECO:0000313" key="2">
    <source>
        <dbReference type="Proteomes" id="UP000234335"/>
    </source>
</evidence>
<comment type="caution">
    <text evidence="1">The sequence shown here is derived from an EMBL/GenBank/DDBJ whole genome shotgun (WGS) entry which is preliminary data.</text>
</comment>
<dbReference type="EMBL" id="PKGS01000001">
    <property type="protein sequence ID" value="PKZ17177.1"/>
    <property type="molecule type" value="Genomic_DNA"/>
</dbReference>
<gene>
    <name evidence="1" type="ORF">CYJ34_00270</name>
</gene>
<reference evidence="1 2" key="1">
    <citation type="submission" date="2017-12" db="EMBL/GenBank/DDBJ databases">
        <title>Phylogenetic diversity of female urinary microbiome.</title>
        <authorList>
            <person name="Thomas-White K."/>
            <person name="Wolfe A.J."/>
        </authorList>
    </citation>
    <scope>NUCLEOTIDE SEQUENCE [LARGE SCALE GENOMIC DNA]</scope>
    <source>
        <strain evidence="1 2">UMB0119</strain>
    </source>
</reference>
<sequence length="97" mass="11071">MKVVICSCARCTSAGSEVLLDSVYEVKSDLQKAYAYGKIDKKPDIEVEFTNIMNDMDQLGNVSPLAKVDDTYYEKIMPEQLMEQIYDEYSPKDEVNK</sequence>
<keyword evidence="2" id="KW-1185">Reference proteome</keyword>
<name>A0A2I1MAP7_9FIRM</name>
<protein>
    <submittedName>
        <fullName evidence="1">Uncharacterized protein</fullName>
    </submittedName>
</protein>
<evidence type="ECO:0000313" key="1">
    <source>
        <dbReference type="EMBL" id="PKZ17177.1"/>
    </source>
</evidence>